<proteinExistence type="predicted"/>
<dbReference type="AlphaFoldDB" id="A0A8R1EFL8"/>
<protein>
    <submittedName>
        <fullName evidence="1">Uncharacterized protein</fullName>
    </submittedName>
</protein>
<evidence type="ECO:0000313" key="2">
    <source>
        <dbReference type="Proteomes" id="UP000005237"/>
    </source>
</evidence>
<evidence type="ECO:0000313" key="1">
    <source>
        <dbReference type="EnsemblMetazoa" id="CJA34054.1"/>
    </source>
</evidence>
<dbReference type="Proteomes" id="UP000005237">
    <property type="component" value="Unassembled WGS sequence"/>
</dbReference>
<reference evidence="2" key="1">
    <citation type="submission" date="2010-08" db="EMBL/GenBank/DDBJ databases">
        <authorList>
            <consortium name="Caenorhabditis japonica Sequencing Consortium"/>
            <person name="Wilson R.K."/>
        </authorList>
    </citation>
    <scope>NUCLEOTIDE SEQUENCE [LARGE SCALE GENOMIC DNA]</scope>
    <source>
        <strain evidence="2">DF5081</strain>
    </source>
</reference>
<sequence>MKRKRERHRHHNTDVLVLLSSSVQQQQDGMLMKNLEGELFFCKVQRDPLPVSELLVFLSFCAQNDEMSVNEWNGH</sequence>
<name>A0A8R1EFL8_CAEJA</name>
<dbReference type="EnsemblMetazoa" id="CJA34054.1">
    <property type="protein sequence ID" value="CJA34054.1"/>
    <property type="gene ID" value="WBGene00209901"/>
</dbReference>
<keyword evidence="2" id="KW-1185">Reference proteome</keyword>
<organism evidence="1 2">
    <name type="scientific">Caenorhabditis japonica</name>
    <dbReference type="NCBI Taxonomy" id="281687"/>
    <lineage>
        <taxon>Eukaryota</taxon>
        <taxon>Metazoa</taxon>
        <taxon>Ecdysozoa</taxon>
        <taxon>Nematoda</taxon>
        <taxon>Chromadorea</taxon>
        <taxon>Rhabditida</taxon>
        <taxon>Rhabditina</taxon>
        <taxon>Rhabditomorpha</taxon>
        <taxon>Rhabditoidea</taxon>
        <taxon>Rhabditidae</taxon>
        <taxon>Peloderinae</taxon>
        <taxon>Caenorhabditis</taxon>
    </lineage>
</organism>
<accession>A0A8R1EFL8</accession>
<reference evidence="1" key="2">
    <citation type="submission" date="2022-06" db="UniProtKB">
        <authorList>
            <consortium name="EnsemblMetazoa"/>
        </authorList>
    </citation>
    <scope>IDENTIFICATION</scope>
    <source>
        <strain evidence="1">DF5081</strain>
    </source>
</reference>